<dbReference type="OrthoDB" id="9127144at2"/>
<dbReference type="Proteomes" id="UP000251692">
    <property type="component" value="Unassembled WGS sequence"/>
</dbReference>
<proteinExistence type="predicted"/>
<dbReference type="CDD" id="cd04301">
    <property type="entry name" value="NAT_SF"/>
    <property type="match status" value="1"/>
</dbReference>
<gene>
    <name evidence="2" type="ORF">DP923_05460</name>
</gene>
<comment type="caution">
    <text evidence="2">The sequence shown here is derived from an EMBL/GenBank/DDBJ whole genome shotgun (WGS) entry which is preliminary data.</text>
</comment>
<name>A0A364REW0_9BACT</name>
<dbReference type="GO" id="GO:0016747">
    <property type="term" value="F:acyltransferase activity, transferring groups other than amino-acyl groups"/>
    <property type="evidence" value="ECO:0007669"/>
    <property type="project" value="InterPro"/>
</dbReference>
<keyword evidence="2" id="KW-0808">Transferase</keyword>
<evidence type="ECO:0000313" key="3">
    <source>
        <dbReference type="Proteomes" id="UP000251692"/>
    </source>
</evidence>
<dbReference type="PROSITE" id="PS51186">
    <property type="entry name" value="GNAT"/>
    <property type="match status" value="1"/>
</dbReference>
<accession>A0A364REW0</accession>
<evidence type="ECO:0000259" key="1">
    <source>
        <dbReference type="PROSITE" id="PS51186"/>
    </source>
</evidence>
<reference evidence="2 3" key="1">
    <citation type="submission" date="2018-06" db="EMBL/GenBank/DDBJ databases">
        <authorList>
            <person name="Liu Z.-W."/>
        </authorList>
    </citation>
    <scope>NUCLEOTIDE SEQUENCE [LARGE SCALE GENOMIC DNA]</scope>
    <source>
        <strain evidence="2 3">2b14</strain>
    </source>
</reference>
<dbReference type="Gene3D" id="3.40.630.30">
    <property type="match status" value="1"/>
</dbReference>
<protein>
    <submittedName>
        <fullName evidence="2">GNAT family N-acetyltransferase</fullName>
    </submittedName>
</protein>
<evidence type="ECO:0000313" key="2">
    <source>
        <dbReference type="EMBL" id="RAU82706.1"/>
    </source>
</evidence>
<dbReference type="InterPro" id="IPR016181">
    <property type="entry name" value="Acyl_CoA_acyltransferase"/>
</dbReference>
<reference evidence="2 3" key="2">
    <citation type="submission" date="2018-07" db="EMBL/GenBank/DDBJ databases">
        <title>Pontibacter sp. 2b14 genomic sequence and assembly.</title>
        <authorList>
            <person name="Du Z.-J."/>
        </authorList>
    </citation>
    <scope>NUCLEOTIDE SEQUENCE [LARGE SCALE GENOMIC DNA]</scope>
    <source>
        <strain evidence="2 3">2b14</strain>
    </source>
</reference>
<organism evidence="2 3">
    <name type="scientific">Pontibacter arcticus</name>
    <dbReference type="NCBI Taxonomy" id="2080288"/>
    <lineage>
        <taxon>Bacteria</taxon>
        <taxon>Pseudomonadati</taxon>
        <taxon>Bacteroidota</taxon>
        <taxon>Cytophagia</taxon>
        <taxon>Cytophagales</taxon>
        <taxon>Hymenobacteraceae</taxon>
        <taxon>Pontibacter</taxon>
    </lineage>
</organism>
<dbReference type="InterPro" id="IPR000182">
    <property type="entry name" value="GNAT_dom"/>
</dbReference>
<feature type="domain" description="N-acetyltransferase" evidence="1">
    <location>
        <begin position="2"/>
        <end position="150"/>
    </location>
</feature>
<dbReference type="SUPFAM" id="SSF55729">
    <property type="entry name" value="Acyl-CoA N-acyltransferases (Nat)"/>
    <property type="match status" value="1"/>
</dbReference>
<dbReference type="AlphaFoldDB" id="A0A364REW0"/>
<dbReference type="EMBL" id="QMDV01000002">
    <property type="protein sequence ID" value="RAU82706.1"/>
    <property type="molecule type" value="Genomic_DNA"/>
</dbReference>
<keyword evidence="3" id="KW-1185">Reference proteome</keyword>
<dbReference type="RefSeq" id="WP_112304857.1">
    <property type="nucleotide sequence ID" value="NZ_QMDV01000002.1"/>
</dbReference>
<sequence length="176" mass="20841">MLRVTDLSGKFLPALQNLYESAFPKYERRDFTDLLELLPNKAMHIYVAVLDDVFAGFCIFWHLDDFVFLEHLAVVEELRGRQIGQQLIKWLSAQTNQQIILEVEMPTNEDSRRRITFYKRLGFILHQEVKYEQPPYVKEGSPVPMLLFSRYQPESKFILGSYIKEIEAQVYKVNYK</sequence>
<dbReference type="Pfam" id="PF00583">
    <property type="entry name" value="Acetyltransf_1"/>
    <property type="match status" value="1"/>
</dbReference>